<evidence type="ECO:0000313" key="3">
    <source>
        <dbReference type="EMBL" id="KAJ7361242.1"/>
    </source>
</evidence>
<organism evidence="3 4">
    <name type="scientific">Mycena albidolilacea</name>
    <dbReference type="NCBI Taxonomy" id="1033008"/>
    <lineage>
        <taxon>Eukaryota</taxon>
        <taxon>Fungi</taxon>
        <taxon>Dikarya</taxon>
        <taxon>Basidiomycota</taxon>
        <taxon>Agaricomycotina</taxon>
        <taxon>Agaricomycetes</taxon>
        <taxon>Agaricomycetidae</taxon>
        <taxon>Agaricales</taxon>
        <taxon>Marasmiineae</taxon>
        <taxon>Mycenaceae</taxon>
        <taxon>Mycena</taxon>
    </lineage>
</organism>
<accession>A0AAD7AK58</accession>
<keyword evidence="4" id="KW-1185">Reference proteome</keyword>
<keyword evidence="2" id="KW-0812">Transmembrane</keyword>
<evidence type="ECO:0000256" key="2">
    <source>
        <dbReference type="SAM" id="Phobius"/>
    </source>
</evidence>
<feature type="region of interest" description="Disordered" evidence="1">
    <location>
        <begin position="202"/>
        <end position="230"/>
    </location>
</feature>
<evidence type="ECO:0000313" key="4">
    <source>
        <dbReference type="Proteomes" id="UP001218218"/>
    </source>
</evidence>
<protein>
    <submittedName>
        <fullName evidence="3">Uncharacterized protein</fullName>
    </submittedName>
</protein>
<feature type="compositionally biased region" description="Pro residues" evidence="1">
    <location>
        <begin position="204"/>
        <end position="217"/>
    </location>
</feature>
<gene>
    <name evidence="3" type="ORF">DFH08DRAFT_369025</name>
</gene>
<keyword evidence="2" id="KW-0472">Membrane</keyword>
<proteinExistence type="predicted"/>
<keyword evidence="2" id="KW-1133">Transmembrane helix</keyword>
<name>A0AAD7AK58_9AGAR</name>
<sequence>MMSGVRASPASGAFLYCTLFTRRLSCIHPRILTTQSSRLRRRPLHCGSVPRACRYTGITIVSSLGGLILVLPRAPWPAPPPTPWLVHPKRSPTPAVPSRIAIFIIFMTTTVSIYMSYYAPLHAPPRAIVFAPPRPCAPDQRPRRDAFVPVPVPISFVHVPVPSPLLCPPPRASQPATARGWMRLVHTCILGWWTHRTPRHPTHTCPPIPTPDTPTPTPTQQHQPAADSPVRRRALAAPRDGHALRVGALMGPWPPRLSQSAATSLSCPVRPSVRRRAARALSNPSGMCPPPARPRACPPGSAAARARPWSLVDGVVPAACLYAPPRRRPLRMRSGRRSEFNVCMYMCTS</sequence>
<reference evidence="3" key="1">
    <citation type="submission" date="2023-03" db="EMBL/GenBank/DDBJ databases">
        <title>Massive genome expansion in bonnet fungi (Mycena s.s.) driven by repeated elements and novel gene families across ecological guilds.</title>
        <authorList>
            <consortium name="Lawrence Berkeley National Laboratory"/>
            <person name="Harder C.B."/>
            <person name="Miyauchi S."/>
            <person name="Viragh M."/>
            <person name="Kuo A."/>
            <person name="Thoen E."/>
            <person name="Andreopoulos B."/>
            <person name="Lu D."/>
            <person name="Skrede I."/>
            <person name="Drula E."/>
            <person name="Henrissat B."/>
            <person name="Morin E."/>
            <person name="Kohler A."/>
            <person name="Barry K."/>
            <person name="LaButti K."/>
            <person name="Morin E."/>
            <person name="Salamov A."/>
            <person name="Lipzen A."/>
            <person name="Mereny Z."/>
            <person name="Hegedus B."/>
            <person name="Baldrian P."/>
            <person name="Stursova M."/>
            <person name="Weitz H."/>
            <person name="Taylor A."/>
            <person name="Grigoriev I.V."/>
            <person name="Nagy L.G."/>
            <person name="Martin F."/>
            <person name="Kauserud H."/>
        </authorList>
    </citation>
    <scope>NUCLEOTIDE SEQUENCE</scope>
    <source>
        <strain evidence="3">CBHHK002</strain>
    </source>
</reference>
<dbReference type="Proteomes" id="UP001218218">
    <property type="component" value="Unassembled WGS sequence"/>
</dbReference>
<dbReference type="EMBL" id="JARIHO010000005">
    <property type="protein sequence ID" value="KAJ7361242.1"/>
    <property type="molecule type" value="Genomic_DNA"/>
</dbReference>
<feature type="transmembrane region" description="Helical" evidence="2">
    <location>
        <begin position="96"/>
        <end position="117"/>
    </location>
</feature>
<comment type="caution">
    <text evidence="3">The sequence shown here is derived from an EMBL/GenBank/DDBJ whole genome shotgun (WGS) entry which is preliminary data.</text>
</comment>
<evidence type="ECO:0000256" key="1">
    <source>
        <dbReference type="SAM" id="MobiDB-lite"/>
    </source>
</evidence>
<dbReference type="AlphaFoldDB" id="A0AAD7AK58"/>